<evidence type="ECO:0000256" key="10">
    <source>
        <dbReference type="ARBA" id="ARBA00044721"/>
    </source>
</evidence>
<feature type="transmembrane region" description="Helical" evidence="12">
    <location>
        <begin position="12"/>
        <end position="31"/>
    </location>
</feature>
<evidence type="ECO:0000256" key="12">
    <source>
        <dbReference type="RuleBase" id="RU363075"/>
    </source>
</evidence>
<feature type="transmembrane region" description="Helical" evidence="12">
    <location>
        <begin position="172"/>
        <end position="198"/>
    </location>
</feature>
<feature type="transmembrane region" description="Helical" evidence="12">
    <location>
        <begin position="69"/>
        <end position="92"/>
    </location>
</feature>
<dbReference type="EC" id="2.4.1.-" evidence="12"/>
<evidence type="ECO:0000256" key="6">
    <source>
        <dbReference type="ARBA" id="ARBA00022692"/>
    </source>
</evidence>
<evidence type="ECO:0000256" key="3">
    <source>
        <dbReference type="ARBA" id="ARBA00007063"/>
    </source>
</evidence>
<evidence type="ECO:0000256" key="2">
    <source>
        <dbReference type="ARBA" id="ARBA00004922"/>
    </source>
</evidence>
<feature type="transmembrane region" description="Helical" evidence="12">
    <location>
        <begin position="261"/>
        <end position="279"/>
    </location>
</feature>
<dbReference type="GO" id="GO:0052917">
    <property type="term" value="F:dol-P-Man:Man(7)GlcNAc(2)-PP-Dol alpha-1,6-mannosyltransferase activity"/>
    <property type="evidence" value="ECO:0007669"/>
    <property type="project" value="UniProtKB-EC"/>
</dbReference>
<feature type="transmembrane region" description="Helical" evidence="12">
    <location>
        <begin position="210"/>
        <end position="233"/>
    </location>
</feature>
<dbReference type="GeneTree" id="ENSGT00950000183090"/>
<keyword evidence="8 12" id="KW-1133">Transmembrane helix</keyword>
<sequence>MTSLVDASSCLGAAKFLLLVSVLLHLFVCPYTKVEESFNLQATHDVIYHRWRLQQYDHREFPGVVPRTFLGALFLSAVAAPMVCILDLLGFTKFSAQYAVRASLAVCVVVALCRWLDALCRQFGPRVASCTALICATQFHLMFYSSRLLPNTLALPLVLLAMAYWLEGHHRAFITLSAFAIIVFRAELCALMGIFLLVSLAQCRLSLSRTFLLSLPAGLLSLVLTVVVDSVMWGRWLWPEGNVLWYNTVLNKSSIWGTSPLLWYFYSALPRALGATAILGPLGCLRAPQRVFLLLLPPIAFVTLYSLLPHKELRFVIYAVPPLNAASGFGLASLFDNAWKSWRRGAMAAVGLALLMANIIFTVGLLYISSCNYPGGHAMAVLHQLVPPDQGGFASNFGLNCIGFKVDSYMSSVLTD</sequence>
<protein>
    <recommendedName>
        <fullName evidence="12">Mannosyltransferase</fullName>
        <ecNumber evidence="12">2.4.1.-</ecNumber>
    </recommendedName>
</protein>
<evidence type="ECO:0000313" key="13">
    <source>
        <dbReference type="Ensembl" id="ENSEBUP00000005345.1"/>
    </source>
</evidence>
<comment type="similarity">
    <text evidence="3 12">Belongs to the glycosyltransferase 22 family.</text>
</comment>
<dbReference type="GO" id="GO:0006487">
    <property type="term" value="P:protein N-linked glycosylation"/>
    <property type="evidence" value="ECO:0007669"/>
    <property type="project" value="TreeGrafter"/>
</dbReference>
<feature type="transmembrane region" description="Helical" evidence="12">
    <location>
        <begin position="315"/>
        <end position="335"/>
    </location>
</feature>
<dbReference type="Ensembl" id="ENSEBUT00000005783.1">
    <property type="protein sequence ID" value="ENSEBUP00000005345.1"/>
    <property type="gene ID" value="ENSEBUG00000003648.1"/>
</dbReference>
<accession>A0A8C4NM96</accession>
<dbReference type="AlphaFoldDB" id="A0A8C4NM96"/>
<keyword evidence="14" id="KW-1185">Reference proteome</keyword>
<evidence type="ECO:0000256" key="1">
    <source>
        <dbReference type="ARBA" id="ARBA00004477"/>
    </source>
</evidence>
<name>A0A8C4NM96_EPTBU</name>
<evidence type="ECO:0000256" key="4">
    <source>
        <dbReference type="ARBA" id="ARBA00022676"/>
    </source>
</evidence>
<feature type="transmembrane region" description="Helical" evidence="12">
    <location>
        <begin position="347"/>
        <end position="368"/>
    </location>
</feature>
<dbReference type="Proteomes" id="UP000694388">
    <property type="component" value="Unplaced"/>
</dbReference>
<evidence type="ECO:0000256" key="8">
    <source>
        <dbReference type="ARBA" id="ARBA00022989"/>
    </source>
</evidence>
<dbReference type="UniPathway" id="UPA00378"/>
<dbReference type="GO" id="GO:0005789">
    <property type="term" value="C:endoplasmic reticulum membrane"/>
    <property type="evidence" value="ECO:0007669"/>
    <property type="project" value="UniProtKB-SubCell"/>
</dbReference>
<keyword evidence="7 12" id="KW-0256">Endoplasmic reticulum</keyword>
<keyword evidence="4 12" id="KW-0328">Glycosyltransferase</keyword>
<reference evidence="13" key="1">
    <citation type="submission" date="2025-08" db="UniProtKB">
        <authorList>
            <consortium name="Ensembl"/>
        </authorList>
    </citation>
    <scope>IDENTIFICATION</scope>
</reference>
<dbReference type="PANTHER" id="PTHR22760">
    <property type="entry name" value="GLYCOSYLTRANSFERASE"/>
    <property type="match status" value="1"/>
</dbReference>
<comment type="pathway">
    <text evidence="2">Protein modification; protein glycosylation.</text>
</comment>
<comment type="catalytic activity">
    <reaction evidence="11">
        <text>an alpha-D-Man-(1-&gt;2)-alpha-D-Man-(1-&gt;2)-alpha-D-Man-(1-&gt;3)-[alpha-D-Man-(1-&gt;2)-alpha-D-Man-(1-&gt;3)-alpha-D-Man-(1-&gt;6)]-beta-D-Man-(1-&gt;4)-beta-D-GlcNAc-(1-&gt;4)-alpha-D-GlcNAc-diphospho-di-trans,poly-cis-dolichol + a di-trans,poly-cis-dolichyl beta-D-mannosyl phosphate = an alpha-D-Man-(1-&gt;2)-alpha-D-Man-(1-&gt;2)-alpha-D-Man-(1-&gt;3)-[alpha-D-Man-(1-&gt;2)-alpha-D-Man-(1-&gt;3)-[alpha-D-Man-(1-&gt;6)]-alpha-D-Man-(1-&gt;6)]-beta-D-Man-(1-&gt;4)-beta-D-GlcNAc-(1-&gt;4)-alpha-D-GlcNAc-diphospho-di-trans,poly-cis-dolichol + a di-trans,poly-cis-dolichyl phosphate + H(+)</text>
        <dbReference type="Rhea" id="RHEA:29535"/>
        <dbReference type="Rhea" id="RHEA-COMP:19498"/>
        <dbReference type="Rhea" id="RHEA-COMP:19501"/>
        <dbReference type="Rhea" id="RHEA-COMP:19518"/>
        <dbReference type="Rhea" id="RHEA-COMP:19519"/>
        <dbReference type="ChEBI" id="CHEBI:15378"/>
        <dbReference type="ChEBI" id="CHEBI:57683"/>
        <dbReference type="ChEBI" id="CHEBI:58211"/>
        <dbReference type="ChEBI" id="CHEBI:132517"/>
        <dbReference type="ChEBI" id="CHEBI:132519"/>
        <dbReference type="EC" id="2.4.1.260"/>
    </reaction>
    <physiologicalReaction direction="left-to-right" evidence="11">
        <dbReference type="Rhea" id="RHEA:29536"/>
    </physiologicalReaction>
</comment>
<comment type="subcellular location">
    <subcellularLocation>
        <location evidence="1 12">Endoplasmic reticulum membrane</location>
        <topology evidence="1 12">Multi-pass membrane protein</topology>
    </subcellularLocation>
</comment>
<keyword evidence="9 12" id="KW-0472">Membrane</keyword>
<evidence type="ECO:0000256" key="5">
    <source>
        <dbReference type="ARBA" id="ARBA00022679"/>
    </source>
</evidence>
<comment type="function">
    <text evidence="10">Mannosyltransferase that operates in the biosynthetic pathway of dolichol-linked oligosaccharides, the glycan precursors employed in protein asparagine (N)-glycosylation. The assembly of dolichol-linked oligosaccharides begins on the cytosolic side of the endoplasmic reticulum membrane and finishes in its lumen. The sequential addition of sugars to dolichol pyrophosphate produces dolichol-linked oligosaccharides containing fourteen sugars, including two GlcNAcs, nine mannoses and three glucoses. Once assembled, the oligosaccharide is transferred from the lipid to nascent proteins by oligosaccharyltransferases. In the lumen of the endoplasmic reticulum, adds the eighth mannose residue in an alpha-1,6 linkage onto Man(7)GlcNAc(2)-PP-dolichol to produce Man(8)GlcNAc(2)-PP-dolichol.</text>
</comment>
<dbReference type="OMA" id="WWVEVRM"/>
<evidence type="ECO:0000256" key="11">
    <source>
        <dbReference type="ARBA" id="ARBA00048899"/>
    </source>
</evidence>
<feature type="transmembrane region" description="Helical" evidence="12">
    <location>
        <begin position="148"/>
        <end position="166"/>
    </location>
</feature>
<evidence type="ECO:0000256" key="7">
    <source>
        <dbReference type="ARBA" id="ARBA00022824"/>
    </source>
</evidence>
<proteinExistence type="inferred from homology"/>
<organism evidence="13 14">
    <name type="scientific">Eptatretus burgeri</name>
    <name type="common">Inshore hagfish</name>
    <dbReference type="NCBI Taxonomy" id="7764"/>
    <lineage>
        <taxon>Eukaryota</taxon>
        <taxon>Metazoa</taxon>
        <taxon>Chordata</taxon>
        <taxon>Craniata</taxon>
        <taxon>Vertebrata</taxon>
        <taxon>Cyclostomata</taxon>
        <taxon>Myxini</taxon>
        <taxon>Myxiniformes</taxon>
        <taxon>Myxinidae</taxon>
        <taxon>Eptatretinae</taxon>
        <taxon>Eptatretus</taxon>
    </lineage>
</organism>
<keyword evidence="5" id="KW-0808">Transferase</keyword>
<dbReference type="PANTHER" id="PTHR22760:SF1">
    <property type="entry name" value="DOL-P-MAN:MAN(7)GLCNAC(2)-PP-DOL ALPHA-1,6-MANNOSYLTRANSFERASE"/>
    <property type="match status" value="1"/>
</dbReference>
<dbReference type="InterPro" id="IPR005599">
    <property type="entry name" value="GPI_mannosylTrfase"/>
</dbReference>
<keyword evidence="6 12" id="KW-0812">Transmembrane</keyword>
<reference evidence="13" key="2">
    <citation type="submission" date="2025-09" db="UniProtKB">
        <authorList>
            <consortium name="Ensembl"/>
        </authorList>
    </citation>
    <scope>IDENTIFICATION</scope>
</reference>
<evidence type="ECO:0000256" key="9">
    <source>
        <dbReference type="ARBA" id="ARBA00023136"/>
    </source>
</evidence>
<feature type="transmembrane region" description="Helical" evidence="12">
    <location>
        <begin position="291"/>
        <end position="309"/>
    </location>
</feature>
<dbReference type="Pfam" id="PF03901">
    <property type="entry name" value="Glyco_transf_22"/>
    <property type="match status" value="1"/>
</dbReference>
<evidence type="ECO:0000313" key="14">
    <source>
        <dbReference type="Proteomes" id="UP000694388"/>
    </source>
</evidence>